<dbReference type="EMBL" id="JBEFKJ010000046">
    <property type="protein sequence ID" value="KAL2036953.1"/>
    <property type="molecule type" value="Genomic_DNA"/>
</dbReference>
<gene>
    <name evidence="1" type="ORF">N7G274_010238</name>
</gene>
<accession>A0ABR4A0V3</accession>
<organism evidence="1 2">
    <name type="scientific">Stereocaulon virgatum</name>
    <dbReference type="NCBI Taxonomy" id="373712"/>
    <lineage>
        <taxon>Eukaryota</taxon>
        <taxon>Fungi</taxon>
        <taxon>Dikarya</taxon>
        <taxon>Ascomycota</taxon>
        <taxon>Pezizomycotina</taxon>
        <taxon>Lecanoromycetes</taxon>
        <taxon>OSLEUM clade</taxon>
        <taxon>Lecanoromycetidae</taxon>
        <taxon>Lecanorales</taxon>
        <taxon>Lecanorineae</taxon>
        <taxon>Stereocaulaceae</taxon>
        <taxon>Stereocaulon</taxon>
    </lineage>
</organism>
<protein>
    <submittedName>
        <fullName evidence="1">Uncharacterized protein</fullName>
    </submittedName>
</protein>
<reference evidence="1 2" key="1">
    <citation type="submission" date="2024-09" db="EMBL/GenBank/DDBJ databases">
        <title>Rethinking Asexuality: The Enigmatic Case of Functional Sexual Genes in Lepraria (Stereocaulaceae).</title>
        <authorList>
            <person name="Doellman M."/>
            <person name="Sun Y."/>
            <person name="Barcenas-Pena A."/>
            <person name="Lumbsch H.T."/>
            <person name="Grewe F."/>
        </authorList>
    </citation>
    <scope>NUCLEOTIDE SEQUENCE [LARGE SCALE GENOMIC DNA]</scope>
    <source>
        <strain evidence="1 2">Mercado 3170</strain>
    </source>
</reference>
<proteinExistence type="predicted"/>
<comment type="caution">
    <text evidence="1">The sequence shown here is derived from an EMBL/GenBank/DDBJ whole genome shotgun (WGS) entry which is preliminary data.</text>
</comment>
<evidence type="ECO:0000313" key="2">
    <source>
        <dbReference type="Proteomes" id="UP001590950"/>
    </source>
</evidence>
<sequence length="117" mass="13828">MPLARKKRYSKRRRMMFEEGVHAQDGERGPTTLSSTQAPTEWMIDAVAKRRREVYGMLDICISVYAEMARELFFLKEFGEMEEDISIRMPIVPTSRQLYRHRETEWLVSGKECYCIA</sequence>
<dbReference type="Proteomes" id="UP001590950">
    <property type="component" value="Unassembled WGS sequence"/>
</dbReference>
<evidence type="ECO:0000313" key="1">
    <source>
        <dbReference type="EMBL" id="KAL2036953.1"/>
    </source>
</evidence>
<name>A0ABR4A0V3_9LECA</name>
<keyword evidence="2" id="KW-1185">Reference proteome</keyword>